<dbReference type="Gene3D" id="3.30.565.10">
    <property type="entry name" value="Histidine kinase-like ATPase, C-terminal domain"/>
    <property type="match status" value="1"/>
</dbReference>
<dbReference type="SUPFAM" id="SSF55874">
    <property type="entry name" value="ATPase domain of HSP90 chaperone/DNA topoisomerase II/histidine kinase"/>
    <property type="match status" value="1"/>
</dbReference>
<dbReference type="GO" id="GO:0005886">
    <property type="term" value="C:plasma membrane"/>
    <property type="evidence" value="ECO:0007669"/>
    <property type="project" value="TreeGrafter"/>
</dbReference>
<dbReference type="CDD" id="cd01007">
    <property type="entry name" value="PBP2_BvgS_HisK_like"/>
    <property type="match status" value="2"/>
</dbReference>
<dbReference type="Pfam" id="PF00512">
    <property type="entry name" value="HisKA"/>
    <property type="match status" value="1"/>
</dbReference>
<proteinExistence type="predicted"/>
<dbReference type="InterPro" id="IPR004358">
    <property type="entry name" value="Sig_transdc_His_kin-like_C"/>
</dbReference>
<evidence type="ECO:0000256" key="10">
    <source>
        <dbReference type="ARBA" id="ARBA00023136"/>
    </source>
</evidence>
<dbReference type="Gene3D" id="3.40.190.10">
    <property type="entry name" value="Periplasmic binding protein-like II"/>
    <property type="match status" value="4"/>
</dbReference>
<dbReference type="RefSeq" id="WP_200357382.1">
    <property type="nucleotide sequence ID" value="NZ_JAENIL010000042.1"/>
</dbReference>
<feature type="domain" description="PAS" evidence="16">
    <location>
        <begin position="578"/>
        <end position="655"/>
    </location>
</feature>
<dbReference type="SMART" id="SM00091">
    <property type="entry name" value="PAS"/>
    <property type="match status" value="1"/>
</dbReference>
<keyword evidence="6" id="KW-0547">Nucleotide-binding</keyword>
<dbReference type="InterPro" id="IPR005467">
    <property type="entry name" value="His_kinase_dom"/>
</dbReference>
<dbReference type="InterPro" id="IPR013655">
    <property type="entry name" value="PAS_fold_3"/>
</dbReference>
<keyword evidence="5" id="KW-0808">Transferase</keyword>
<dbReference type="Pfam" id="PF08447">
    <property type="entry name" value="PAS_3"/>
    <property type="match status" value="1"/>
</dbReference>
<evidence type="ECO:0000256" key="6">
    <source>
        <dbReference type="ARBA" id="ARBA00022741"/>
    </source>
</evidence>
<evidence type="ECO:0000256" key="3">
    <source>
        <dbReference type="ARBA" id="ARBA00012438"/>
    </source>
</evidence>
<evidence type="ECO:0000259" key="14">
    <source>
        <dbReference type="PROSITE" id="PS50109"/>
    </source>
</evidence>
<comment type="catalytic activity">
    <reaction evidence="1">
        <text>ATP + protein L-histidine = ADP + protein N-phospho-L-histidine.</text>
        <dbReference type="EC" id="2.7.13.3"/>
    </reaction>
</comment>
<feature type="coiled-coil region" evidence="13">
    <location>
        <begin position="547"/>
        <end position="581"/>
    </location>
</feature>
<keyword evidence="13" id="KW-0175">Coiled coil</keyword>
<dbReference type="InterPro" id="IPR035965">
    <property type="entry name" value="PAS-like_dom_sf"/>
</dbReference>
<dbReference type="SUPFAM" id="SSF55785">
    <property type="entry name" value="PYP-like sensor domain (PAS domain)"/>
    <property type="match status" value="1"/>
</dbReference>
<evidence type="ECO:0000256" key="11">
    <source>
        <dbReference type="ARBA" id="ARBA00023306"/>
    </source>
</evidence>
<dbReference type="CDD" id="cd00082">
    <property type="entry name" value="HisKA"/>
    <property type="match status" value="1"/>
</dbReference>
<dbReference type="SUPFAM" id="SSF47384">
    <property type="entry name" value="Homodimeric domain of signal transducing histidine kinase"/>
    <property type="match status" value="1"/>
</dbReference>
<dbReference type="SUPFAM" id="SSF52172">
    <property type="entry name" value="CheY-like"/>
    <property type="match status" value="1"/>
</dbReference>
<feature type="modified residue" description="4-aspartylphosphate" evidence="12">
    <location>
        <position position="1019"/>
    </location>
</feature>
<gene>
    <name evidence="18" type="ORF">JIN87_19955</name>
</gene>
<dbReference type="InterPro" id="IPR003594">
    <property type="entry name" value="HATPase_dom"/>
</dbReference>
<keyword evidence="9" id="KW-0902">Two-component regulatory system</keyword>
<keyword evidence="7" id="KW-0418">Kinase</keyword>
<keyword evidence="4 12" id="KW-0597">Phosphoprotein</keyword>
<dbReference type="Proteomes" id="UP000617628">
    <property type="component" value="Unassembled WGS sequence"/>
</dbReference>
<feature type="domain" description="Response regulatory" evidence="15">
    <location>
        <begin position="970"/>
        <end position="1086"/>
    </location>
</feature>
<dbReference type="Pfam" id="PF00497">
    <property type="entry name" value="SBP_bac_3"/>
    <property type="match status" value="2"/>
</dbReference>
<evidence type="ECO:0000256" key="7">
    <source>
        <dbReference type="ARBA" id="ARBA00022777"/>
    </source>
</evidence>
<dbReference type="InterPro" id="IPR036890">
    <property type="entry name" value="HATPase_C_sf"/>
</dbReference>
<dbReference type="InterPro" id="IPR000700">
    <property type="entry name" value="PAS-assoc_C"/>
</dbReference>
<dbReference type="SMART" id="SM00448">
    <property type="entry name" value="REC"/>
    <property type="match status" value="1"/>
</dbReference>
<dbReference type="PROSITE" id="PS50112">
    <property type="entry name" value="PAS"/>
    <property type="match status" value="1"/>
</dbReference>
<dbReference type="PANTHER" id="PTHR43047:SF72">
    <property type="entry name" value="OSMOSENSING HISTIDINE PROTEIN KINASE SLN1"/>
    <property type="match status" value="1"/>
</dbReference>
<dbReference type="Pfam" id="PF02518">
    <property type="entry name" value="HATPase_c"/>
    <property type="match status" value="1"/>
</dbReference>
<evidence type="ECO:0000256" key="12">
    <source>
        <dbReference type="PROSITE-ProRule" id="PRU00169"/>
    </source>
</evidence>
<evidence type="ECO:0000259" key="16">
    <source>
        <dbReference type="PROSITE" id="PS50112"/>
    </source>
</evidence>
<dbReference type="PRINTS" id="PR00344">
    <property type="entry name" value="BCTRLSENSOR"/>
</dbReference>
<name>A0A934VSM8_9BACT</name>
<reference evidence="18" key="1">
    <citation type="submission" date="2021-01" db="EMBL/GenBank/DDBJ databases">
        <title>Modified the classification status of verrucomicrobia.</title>
        <authorList>
            <person name="Feng X."/>
        </authorList>
    </citation>
    <scope>NUCLEOTIDE SEQUENCE</scope>
    <source>
        <strain evidence="18">KCTC 13126</strain>
    </source>
</reference>
<dbReference type="NCBIfam" id="TIGR00229">
    <property type="entry name" value="sensory_box"/>
    <property type="match status" value="1"/>
</dbReference>
<dbReference type="InterPro" id="IPR001638">
    <property type="entry name" value="Solute-binding_3/MltF_N"/>
</dbReference>
<dbReference type="PROSITE" id="PS50110">
    <property type="entry name" value="RESPONSE_REGULATORY"/>
    <property type="match status" value="1"/>
</dbReference>
<sequence>MRHRRRVGVIVLWLLCQFAGGRLGLASEVVQDGRLALSEEEKAWIAENPVIRVAPDPDYPPLEFFDEAGEYQGIVAEYMSLMAERLGLRLEVVRTENFDAVIEAVRNGTADVIGTNTPSEETLKEFISVDDQYMYFPDVLVTHDETPKDVRLGDSVVNRVLVVAGWSDVAAYLQEHFPHIEIVYTESTEDGLLQLSLREYDYLVSTLPTVSYLVRKRGISGLRIASYIEELSMQDTLMVRKDEVELRDLLEKAFKSISKQQRQEIIDRWVLDLPQERAVPDLALFPEEKVWLEEHPVIRVAASSDWGPLDFLEKEGSYRGFSVDLLKRIASQLGVRIEYVEESWNKPIAQLDAGDLDILPSVARTSERLDAWLFTDALVDLPTGVFAKQDVAYLSDLSALNSKTVAVIDGDAIHEYLAAGYPDLDLMLVESASEGLRSVMEDRSFAYVGNTITTGHVLGQMGYLQIRMVGQVPFKYELRFAVRDDWPLFRSVLQRALDDIPEAELNAIYNQWAPLIREKPADYRLLWQMLGVAALAFVAIGYWNRRLSKAKKLAMEAEAELQRANEAAEAANQALFESKQQLSTMVDNVPGVVYRCLAHHPWSMLFISDEVQTLTGYAADDFRGGEEAALTFGDLIHPDDVEPIALSVSQAIELDGQFAAEYRIYDSQKRVLWVFDKGKATFDKDGRLLYLDGAIFDITARKETEEALASAKLTAETANRAKSSFLANMSHEIRTPMNAILGHSQIMRRDETLTDRQMDSVKSINRSGEHLLTLINDILDMSKIEAGKITLMPVSFSLGKLLREAYDLFRSRVEEKGVGFELELEEGLPDLIEADGMRVRQVVLNLLSNAVKFTDRGHILLRARCEGDLIVVEIVDTGCGVAEESKDAIFEAFEQADKGVRAQGGTGLGLAISRSMARLMGGDIAVESSLGKGSTFVFSFSWKVGSEEAFERAEATRTVLNLKSGQPEVRILIVDDKQDNRDVARLILESRGFVLHEAENGEEAIRIARQWKPSLILMDVFMPVLGGIEASVAIKGSDWGREMKIIVVSASALEEERDRVLRKGVDAFISKPYKEYVLLEEIARLLEIEYDYKVEAGEGLESPIKAGEPGRIEELPDALRRQIEDAAILGAVDRLHELSEEVRAIDPDLAEWLKRKLDRFDLGSIGTAFVSS</sequence>
<keyword evidence="8" id="KW-0067">ATP-binding</keyword>
<comment type="caution">
    <text evidence="18">The sequence shown here is derived from an EMBL/GenBank/DDBJ whole genome shotgun (WGS) entry which is preliminary data.</text>
</comment>
<dbReference type="Gene3D" id="3.40.50.2300">
    <property type="match status" value="1"/>
</dbReference>
<dbReference type="GO" id="GO:0000155">
    <property type="term" value="F:phosphorelay sensor kinase activity"/>
    <property type="evidence" value="ECO:0007669"/>
    <property type="project" value="InterPro"/>
</dbReference>
<dbReference type="SMART" id="SM00387">
    <property type="entry name" value="HATPase_c"/>
    <property type="match status" value="1"/>
</dbReference>
<evidence type="ECO:0000259" key="17">
    <source>
        <dbReference type="PROSITE" id="PS50113"/>
    </source>
</evidence>
<dbReference type="PROSITE" id="PS50113">
    <property type="entry name" value="PAC"/>
    <property type="match status" value="1"/>
</dbReference>
<feature type="domain" description="PAC" evidence="17">
    <location>
        <begin position="658"/>
        <end position="710"/>
    </location>
</feature>
<dbReference type="SUPFAM" id="SSF53850">
    <property type="entry name" value="Periplasmic binding protein-like II"/>
    <property type="match status" value="2"/>
</dbReference>
<evidence type="ECO:0000256" key="9">
    <source>
        <dbReference type="ARBA" id="ARBA00023012"/>
    </source>
</evidence>
<dbReference type="GO" id="GO:0005524">
    <property type="term" value="F:ATP binding"/>
    <property type="evidence" value="ECO:0007669"/>
    <property type="project" value="UniProtKB-KW"/>
</dbReference>
<dbReference type="CDD" id="cd16922">
    <property type="entry name" value="HATPase_EvgS-ArcB-TorS-like"/>
    <property type="match status" value="1"/>
</dbReference>
<dbReference type="EMBL" id="JAENIL010000042">
    <property type="protein sequence ID" value="MBK1879170.1"/>
    <property type="molecule type" value="Genomic_DNA"/>
</dbReference>
<evidence type="ECO:0000259" key="15">
    <source>
        <dbReference type="PROSITE" id="PS50110"/>
    </source>
</evidence>
<evidence type="ECO:0000313" key="18">
    <source>
        <dbReference type="EMBL" id="MBK1879170.1"/>
    </source>
</evidence>
<dbReference type="InterPro" id="IPR036097">
    <property type="entry name" value="HisK_dim/P_sf"/>
</dbReference>
<evidence type="ECO:0000256" key="13">
    <source>
        <dbReference type="SAM" id="Coils"/>
    </source>
</evidence>
<evidence type="ECO:0000256" key="4">
    <source>
        <dbReference type="ARBA" id="ARBA00022553"/>
    </source>
</evidence>
<dbReference type="FunFam" id="1.10.287.130:FF:000038">
    <property type="entry name" value="Sensory transduction histidine kinase"/>
    <property type="match status" value="1"/>
</dbReference>
<dbReference type="AlphaFoldDB" id="A0A934VSM8"/>
<evidence type="ECO:0000256" key="1">
    <source>
        <dbReference type="ARBA" id="ARBA00000085"/>
    </source>
</evidence>
<dbReference type="PANTHER" id="PTHR43047">
    <property type="entry name" value="TWO-COMPONENT HISTIDINE PROTEIN KINASE"/>
    <property type="match status" value="1"/>
</dbReference>
<accession>A0A934VSM8</accession>
<dbReference type="CDD" id="cd00130">
    <property type="entry name" value="PAS"/>
    <property type="match status" value="1"/>
</dbReference>
<keyword evidence="11" id="KW-0131">Cell cycle</keyword>
<dbReference type="SMART" id="SM00062">
    <property type="entry name" value="PBPb"/>
    <property type="match status" value="2"/>
</dbReference>
<dbReference type="InterPro" id="IPR003661">
    <property type="entry name" value="HisK_dim/P_dom"/>
</dbReference>
<dbReference type="Pfam" id="PF00072">
    <property type="entry name" value="Response_reg"/>
    <property type="match status" value="1"/>
</dbReference>
<evidence type="ECO:0000256" key="2">
    <source>
        <dbReference type="ARBA" id="ARBA00004370"/>
    </source>
</evidence>
<evidence type="ECO:0000313" key="19">
    <source>
        <dbReference type="Proteomes" id="UP000617628"/>
    </source>
</evidence>
<dbReference type="Gene3D" id="3.30.450.20">
    <property type="entry name" value="PAS domain"/>
    <property type="match status" value="1"/>
</dbReference>
<evidence type="ECO:0000256" key="5">
    <source>
        <dbReference type="ARBA" id="ARBA00022679"/>
    </source>
</evidence>
<dbReference type="PROSITE" id="PS50109">
    <property type="entry name" value="HIS_KIN"/>
    <property type="match status" value="1"/>
</dbReference>
<dbReference type="EC" id="2.7.13.3" evidence="3"/>
<dbReference type="Gene3D" id="1.10.287.130">
    <property type="match status" value="1"/>
</dbReference>
<evidence type="ECO:0000256" key="8">
    <source>
        <dbReference type="ARBA" id="ARBA00022840"/>
    </source>
</evidence>
<dbReference type="InterPro" id="IPR011006">
    <property type="entry name" value="CheY-like_superfamily"/>
</dbReference>
<keyword evidence="19" id="KW-1185">Reference proteome</keyword>
<dbReference type="GO" id="GO:0009927">
    <property type="term" value="F:histidine phosphotransfer kinase activity"/>
    <property type="evidence" value="ECO:0007669"/>
    <property type="project" value="TreeGrafter"/>
</dbReference>
<dbReference type="FunFam" id="3.30.565.10:FF:000010">
    <property type="entry name" value="Sensor histidine kinase RcsC"/>
    <property type="match status" value="1"/>
</dbReference>
<dbReference type="SMART" id="SM00388">
    <property type="entry name" value="HisKA"/>
    <property type="match status" value="1"/>
</dbReference>
<dbReference type="InterPro" id="IPR001789">
    <property type="entry name" value="Sig_transdc_resp-reg_receiver"/>
</dbReference>
<feature type="domain" description="Histidine kinase" evidence="14">
    <location>
        <begin position="728"/>
        <end position="944"/>
    </location>
</feature>
<dbReference type="CDD" id="cd17546">
    <property type="entry name" value="REC_hyHK_CKI1_RcsC-like"/>
    <property type="match status" value="1"/>
</dbReference>
<dbReference type="InterPro" id="IPR000014">
    <property type="entry name" value="PAS"/>
</dbReference>
<protein>
    <recommendedName>
        <fullName evidence="3">histidine kinase</fullName>
        <ecNumber evidence="3">2.7.13.3</ecNumber>
    </recommendedName>
</protein>
<organism evidence="18 19">
    <name type="scientific">Pelagicoccus mobilis</name>
    <dbReference type="NCBI Taxonomy" id="415221"/>
    <lineage>
        <taxon>Bacteria</taxon>
        <taxon>Pseudomonadati</taxon>
        <taxon>Verrucomicrobiota</taxon>
        <taxon>Opitutia</taxon>
        <taxon>Puniceicoccales</taxon>
        <taxon>Pelagicoccaceae</taxon>
        <taxon>Pelagicoccus</taxon>
    </lineage>
</organism>
<keyword evidence="10" id="KW-0472">Membrane</keyword>
<comment type="subcellular location">
    <subcellularLocation>
        <location evidence="2">Membrane</location>
    </subcellularLocation>
</comment>